<evidence type="ECO:0000313" key="2">
    <source>
        <dbReference type="Proteomes" id="UP000076532"/>
    </source>
</evidence>
<dbReference type="Proteomes" id="UP000076532">
    <property type="component" value="Unassembled WGS sequence"/>
</dbReference>
<dbReference type="EMBL" id="KV417514">
    <property type="protein sequence ID" value="KZP26549.1"/>
    <property type="molecule type" value="Genomic_DNA"/>
</dbReference>
<name>A0A166PXE5_9AGAM</name>
<keyword evidence="2" id="KW-1185">Reference proteome</keyword>
<dbReference type="AlphaFoldDB" id="A0A166PXE5"/>
<organism evidence="1 2">
    <name type="scientific">Athelia psychrophila</name>
    <dbReference type="NCBI Taxonomy" id="1759441"/>
    <lineage>
        <taxon>Eukaryota</taxon>
        <taxon>Fungi</taxon>
        <taxon>Dikarya</taxon>
        <taxon>Basidiomycota</taxon>
        <taxon>Agaricomycotina</taxon>
        <taxon>Agaricomycetes</taxon>
        <taxon>Agaricomycetidae</taxon>
        <taxon>Atheliales</taxon>
        <taxon>Atheliaceae</taxon>
        <taxon>Athelia</taxon>
    </lineage>
</organism>
<sequence length="154" mass="17017">MKWGQGGLLSDMRIRLGHPYRGEIFDGGEGRDYQPERGADLFLVLFVLALHRREHGVLLHSSANRKSTSRLNSLLEPGLSASLDDARVQSVLTLARPRGSSATPEHLCNSYSGGCSRWAYALRVTRHDAAARDGDEEGFRGKGYEMQSVFAREG</sequence>
<gene>
    <name evidence="1" type="ORF">FIBSPDRAFT_854866</name>
</gene>
<proteinExistence type="predicted"/>
<accession>A0A166PXE5</accession>
<reference evidence="1 2" key="1">
    <citation type="journal article" date="2016" name="Mol. Biol. Evol.">
        <title>Comparative Genomics of Early-Diverging Mushroom-Forming Fungi Provides Insights into the Origins of Lignocellulose Decay Capabilities.</title>
        <authorList>
            <person name="Nagy L.G."/>
            <person name="Riley R."/>
            <person name="Tritt A."/>
            <person name="Adam C."/>
            <person name="Daum C."/>
            <person name="Floudas D."/>
            <person name="Sun H."/>
            <person name="Yadav J.S."/>
            <person name="Pangilinan J."/>
            <person name="Larsson K.H."/>
            <person name="Matsuura K."/>
            <person name="Barry K."/>
            <person name="Labutti K."/>
            <person name="Kuo R."/>
            <person name="Ohm R.A."/>
            <person name="Bhattacharya S.S."/>
            <person name="Shirouzu T."/>
            <person name="Yoshinaga Y."/>
            <person name="Martin F.M."/>
            <person name="Grigoriev I.V."/>
            <person name="Hibbett D.S."/>
        </authorList>
    </citation>
    <scope>NUCLEOTIDE SEQUENCE [LARGE SCALE GENOMIC DNA]</scope>
    <source>
        <strain evidence="1 2">CBS 109695</strain>
    </source>
</reference>
<evidence type="ECO:0000313" key="1">
    <source>
        <dbReference type="EMBL" id="KZP26549.1"/>
    </source>
</evidence>
<protein>
    <submittedName>
        <fullName evidence="1">Uncharacterized protein</fullName>
    </submittedName>
</protein>